<dbReference type="Proteomes" id="UP001254759">
    <property type="component" value="Unassembled WGS sequence"/>
</dbReference>
<keyword evidence="3" id="KW-1185">Reference proteome</keyword>
<dbReference type="SUPFAM" id="SSF54427">
    <property type="entry name" value="NTF2-like"/>
    <property type="match status" value="1"/>
</dbReference>
<dbReference type="InterPro" id="IPR032710">
    <property type="entry name" value="NTF2-like_dom_sf"/>
</dbReference>
<dbReference type="Gene3D" id="3.10.450.50">
    <property type="match status" value="1"/>
</dbReference>
<dbReference type="RefSeq" id="WP_310091188.1">
    <property type="nucleotide sequence ID" value="NZ_JAVDTT010000001.1"/>
</dbReference>
<evidence type="ECO:0000313" key="3">
    <source>
        <dbReference type="Proteomes" id="UP001254759"/>
    </source>
</evidence>
<dbReference type="InterPro" id="IPR037401">
    <property type="entry name" value="SnoaL-like"/>
</dbReference>
<gene>
    <name evidence="2" type="ORF">J2W94_001242</name>
</gene>
<dbReference type="EMBL" id="JAVDTT010000001">
    <property type="protein sequence ID" value="MDR6840978.1"/>
    <property type="molecule type" value="Genomic_DNA"/>
</dbReference>
<evidence type="ECO:0000313" key="2">
    <source>
        <dbReference type="EMBL" id="MDR6840978.1"/>
    </source>
</evidence>
<dbReference type="CDD" id="cd00531">
    <property type="entry name" value="NTF2_like"/>
    <property type="match status" value="1"/>
</dbReference>
<proteinExistence type="predicted"/>
<dbReference type="Pfam" id="PF13577">
    <property type="entry name" value="SnoaL_4"/>
    <property type="match status" value="1"/>
</dbReference>
<feature type="domain" description="SnoaL-like" evidence="1">
    <location>
        <begin position="16"/>
        <end position="138"/>
    </location>
</feature>
<accession>A0ABU1RQD6</accession>
<comment type="caution">
    <text evidence="2">The sequence shown here is derived from an EMBL/GenBank/DDBJ whole genome shotgun (WGS) entry which is preliminary data.</text>
</comment>
<organism evidence="2 3">
    <name type="scientific">Pseudoxanthomonas sacheonensis</name>
    <dbReference type="NCBI Taxonomy" id="443615"/>
    <lineage>
        <taxon>Bacteria</taxon>
        <taxon>Pseudomonadati</taxon>
        <taxon>Pseudomonadota</taxon>
        <taxon>Gammaproteobacteria</taxon>
        <taxon>Lysobacterales</taxon>
        <taxon>Lysobacteraceae</taxon>
        <taxon>Pseudoxanthomonas</taxon>
    </lineage>
</organism>
<protein>
    <recommendedName>
        <fullName evidence="1">SnoaL-like domain-containing protein</fullName>
    </recommendedName>
</protein>
<sequence>MDPAQLLDLERRLGMVEDELAIRNLAARFTDAVNERDVDAFRQLWTDDAVWEIGPPTSVRADGVDAITKLWLSLLEPKTLFIQLTHSGVINFTGSDSATARFTERERGKGEHDYYENLAIYRDELVRTPNGWRFKSRKYEYRYLDTSAFSGDVFAPASKKEAGA</sequence>
<evidence type="ECO:0000259" key="1">
    <source>
        <dbReference type="Pfam" id="PF13577"/>
    </source>
</evidence>
<reference evidence="2 3" key="1">
    <citation type="submission" date="2023-07" db="EMBL/GenBank/DDBJ databases">
        <title>Sorghum-associated microbial communities from plants grown in Nebraska, USA.</title>
        <authorList>
            <person name="Schachtman D."/>
        </authorList>
    </citation>
    <scope>NUCLEOTIDE SEQUENCE [LARGE SCALE GENOMIC DNA]</scope>
    <source>
        <strain evidence="2 3">BE107</strain>
    </source>
</reference>
<name>A0ABU1RQD6_9GAMM</name>